<feature type="region of interest" description="Disordered" evidence="1">
    <location>
        <begin position="1"/>
        <end position="36"/>
    </location>
</feature>
<evidence type="ECO:0000256" key="1">
    <source>
        <dbReference type="SAM" id="MobiDB-lite"/>
    </source>
</evidence>
<dbReference type="EMBL" id="CAJNIZ010001692">
    <property type="protein sequence ID" value="CAE7197381.1"/>
    <property type="molecule type" value="Genomic_DNA"/>
</dbReference>
<keyword evidence="3" id="KW-1185">Reference proteome</keyword>
<protein>
    <submittedName>
        <fullName evidence="2">PrfA protein</fullName>
    </submittedName>
</protein>
<accession>A0A812J4H9</accession>
<comment type="caution">
    <text evidence="2">The sequence shown here is derived from an EMBL/GenBank/DDBJ whole genome shotgun (WGS) entry which is preliminary data.</text>
</comment>
<dbReference type="AlphaFoldDB" id="A0A812J4H9"/>
<proteinExistence type="predicted"/>
<reference evidence="2" key="1">
    <citation type="submission" date="2021-02" db="EMBL/GenBank/DDBJ databases">
        <authorList>
            <person name="Dougan E. K."/>
            <person name="Rhodes N."/>
            <person name="Thang M."/>
            <person name="Chan C."/>
        </authorList>
    </citation>
    <scope>NUCLEOTIDE SEQUENCE</scope>
</reference>
<evidence type="ECO:0000313" key="3">
    <source>
        <dbReference type="Proteomes" id="UP000649617"/>
    </source>
</evidence>
<gene>
    <name evidence="2" type="primary">prfA</name>
    <name evidence="2" type="ORF">SPIL2461_LOCUS1679</name>
</gene>
<sequence length="303" mass="34590">MSSGEVYQETRTLKRQPSEPPPRKEKIHINGARKVVKKRVRTQRRNVVASFSVEDVPLGRGPNRKSISNEQENQYHHYLEKFEDFCKANGLRWPPTNKTDLILADYFDILFQEGHGVSVGEKSLAAVEYKWHQVKGTLLRSRRALRGWRKEVPPKSRLPLPRLVAFGMAMRMLSLQLRAMALLLLLSFDVYLRPGEGLTLKAKNLVSPVRGSGRQFQRYVIVVRDEDDNLPDKTGVYNNSLPLDYPRTSKWLGQALEKLKKGKKENDLLFNVNAEKYRKAFEAAGGWLGLPTSFVMAALPTTC</sequence>
<dbReference type="OrthoDB" id="10644408at2759"/>
<organism evidence="2 3">
    <name type="scientific">Symbiodinium pilosum</name>
    <name type="common">Dinoflagellate</name>
    <dbReference type="NCBI Taxonomy" id="2952"/>
    <lineage>
        <taxon>Eukaryota</taxon>
        <taxon>Sar</taxon>
        <taxon>Alveolata</taxon>
        <taxon>Dinophyceae</taxon>
        <taxon>Suessiales</taxon>
        <taxon>Symbiodiniaceae</taxon>
        <taxon>Symbiodinium</taxon>
    </lineage>
</organism>
<name>A0A812J4H9_SYMPI</name>
<evidence type="ECO:0000313" key="2">
    <source>
        <dbReference type="EMBL" id="CAE7197381.1"/>
    </source>
</evidence>
<dbReference type="Proteomes" id="UP000649617">
    <property type="component" value="Unassembled WGS sequence"/>
</dbReference>